<gene>
    <name evidence="3" type="ORF">HGG74_14015</name>
</gene>
<keyword evidence="2" id="KW-0472">Membrane</keyword>
<proteinExistence type="predicted"/>
<protein>
    <submittedName>
        <fullName evidence="3">DUF4352 domain-containing protein</fullName>
    </submittedName>
</protein>
<dbReference type="RefSeq" id="WP_168487307.1">
    <property type="nucleotide sequence ID" value="NZ_JAAZSQ010000014.1"/>
</dbReference>
<feature type="compositionally biased region" description="Basic and acidic residues" evidence="1">
    <location>
        <begin position="1"/>
        <end position="12"/>
    </location>
</feature>
<dbReference type="EMBL" id="JAAZSQ010000014">
    <property type="protein sequence ID" value="NKX55631.1"/>
    <property type="molecule type" value="Genomic_DNA"/>
</dbReference>
<feature type="region of interest" description="Disordered" evidence="1">
    <location>
        <begin position="1"/>
        <end position="21"/>
    </location>
</feature>
<sequence length="233" mass="23860">MSEVCAGKERQTDQAGPEPETPVLTRRQLGLLFGGGAALVVGGAGFGIVARTEQQARTSAGTAFGSLTLLRAGRLARLQADGTPSPLVGQPALSLLPAPGTVAEAAVTAPGPSPAVVLAGHGQGHSGSGWPQPVNLTWGDVVLLELQVRNTGDGPITFSPGQLRLRAGRETITPQRAGRGPGALAPGSAEQLWISYLVPASAADFAVEFTDPFRDNTSVLRLPPLVIVTARQA</sequence>
<feature type="transmembrane region" description="Helical" evidence="2">
    <location>
        <begin position="29"/>
        <end position="50"/>
    </location>
</feature>
<keyword evidence="2" id="KW-1133">Transmembrane helix</keyword>
<reference evidence="3 4" key="1">
    <citation type="submission" date="2020-04" db="EMBL/GenBank/DDBJ databases">
        <title>Arthrobacter sp. nov.</title>
        <authorList>
            <person name="Liu S."/>
        </authorList>
    </citation>
    <scope>NUCLEOTIDE SEQUENCE [LARGE SCALE GENOMIC DNA]</scope>
    <source>
        <strain evidence="3 4">E918</strain>
    </source>
</reference>
<comment type="caution">
    <text evidence="3">The sequence shown here is derived from an EMBL/GenBank/DDBJ whole genome shotgun (WGS) entry which is preliminary data.</text>
</comment>
<organism evidence="3 4">
    <name type="scientific">Arthrobacter mobilis</name>
    <dbReference type="NCBI Taxonomy" id="2724944"/>
    <lineage>
        <taxon>Bacteria</taxon>
        <taxon>Bacillati</taxon>
        <taxon>Actinomycetota</taxon>
        <taxon>Actinomycetes</taxon>
        <taxon>Micrococcales</taxon>
        <taxon>Micrococcaceae</taxon>
        <taxon>Arthrobacter</taxon>
    </lineage>
</organism>
<keyword evidence="2" id="KW-0812">Transmembrane</keyword>
<dbReference type="AlphaFoldDB" id="A0A7X6HEK7"/>
<keyword evidence="4" id="KW-1185">Reference proteome</keyword>
<accession>A0A7X6HEK7</accession>
<evidence type="ECO:0000256" key="2">
    <source>
        <dbReference type="SAM" id="Phobius"/>
    </source>
</evidence>
<dbReference type="Proteomes" id="UP000544090">
    <property type="component" value="Unassembled WGS sequence"/>
</dbReference>
<evidence type="ECO:0000313" key="3">
    <source>
        <dbReference type="EMBL" id="NKX55631.1"/>
    </source>
</evidence>
<evidence type="ECO:0000313" key="4">
    <source>
        <dbReference type="Proteomes" id="UP000544090"/>
    </source>
</evidence>
<evidence type="ECO:0000256" key="1">
    <source>
        <dbReference type="SAM" id="MobiDB-lite"/>
    </source>
</evidence>
<name>A0A7X6HEK7_9MICC</name>